<dbReference type="InterPro" id="IPR000620">
    <property type="entry name" value="EamA_dom"/>
</dbReference>
<dbReference type="Proteomes" id="UP000609802">
    <property type="component" value="Unassembled WGS sequence"/>
</dbReference>
<evidence type="ECO:0000256" key="4">
    <source>
        <dbReference type="ARBA" id="ARBA00022989"/>
    </source>
</evidence>
<sequence>MLYVVLEADQNDTRVVNPGMTVRKDENDMSGNRTFAAAGTICLAMFLLGFFDNFVTLIAQDLGLWQFHLMRAIMAVGILMLLSRYGHARLAPVRLWAVMVRGGFAAVAMLIYFGCLAFLPIGQVAAGLFTAPIWVLLISALFLGQPVGAIRLGAAIVGFVGVLIVLDPFANGLAPLALVPMAAGFFYAIGGIATRQWCEGESALSMLLFFFLSLGLFGLIGSIAMTVWAPEAPAGADGFILRGLVWPTPLGWGLTVMQAVGSLVAVGLIFKGYQMGEAAQVAIYEYLLLPFAAGWSFVLFGDPVPARAIFGMALIIVSGAIISLRSRVV</sequence>
<feature type="transmembrane region" description="Helical" evidence="6">
    <location>
        <begin position="150"/>
        <end position="166"/>
    </location>
</feature>
<dbReference type="PANTHER" id="PTHR22911:SF6">
    <property type="entry name" value="SOLUTE CARRIER FAMILY 35 MEMBER G1"/>
    <property type="match status" value="1"/>
</dbReference>
<dbReference type="EMBL" id="BNCH01000001">
    <property type="protein sequence ID" value="GHE89562.1"/>
    <property type="molecule type" value="Genomic_DNA"/>
</dbReference>
<evidence type="ECO:0000256" key="3">
    <source>
        <dbReference type="ARBA" id="ARBA00022692"/>
    </source>
</evidence>
<feature type="transmembrane region" description="Helical" evidence="6">
    <location>
        <begin position="249"/>
        <end position="270"/>
    </location>
</feature>
<dbReference type="InterPro" id="IPR037185">
    <property type="entry name" value="EmrE-like"/>
</dbReference>
<feature type="transmembrane region" description="Helical" evidence="6">
    <location>
        <begin position="63"/>
        <end position="83"/>
    </location>
</feature>
<accession>A0ABQ3ISK6</accession>
<keyword evidence="4 6" id="KW-1133">Transmembrane helix</keyword>
<dbReference type="SUPFAM" id="SSF103481">
    <property type="entry name" value="Multidrug resistance efflux transporter EmrE"/>
    <property type="match status" value="2"/>
</dbReference>
<comment type="similarity">
    <text evidence="2">Belongs to the drug/metabolite transporter (DMT) superfamily. 10 TMS drug/metabolite exporter (DME) (TC 2.A.7.3) family.</text>
</comment>
<keyword evidence="3 6" id="KW-0812">Transmembrane</keyword>
<feature type="transmembrane region" description="Helical" evidence="6">
    <location>
        <begin position="306"/>
        <end position="324"/>
    </location>
</feature>
<proteinExistence type="inferred from homology"/>
<feature type="domain" description="EamA" evidence="7">
    <location>
        <begin position="40"/>
        <end position="166"/>
    </location>
</feature>
<feature type="transmembrane region" description="Helical" evidence="6">
    <location>
        <begin position="172"/>
        <end position="194"/>
    </location>
</feature>
<comment type="subcellular location">
    <subcellularLocation>
        <location evidence="1">Membrane</location>
        <topology evidence="1">Multi-pass membrane protein</topology>
    </subcellularLocation>
</comment>
<feature type="transmembrane region" description="Helical" evidence="6">
    <location>
        <begin position="282"/>
        <end position="300"/>
    </location>
</feature>
<evidence type="ECO:0000256" key="2">
    <source>
        <dbReference type="ARBA" id="ARBA00009853"/>
    </source>
</evidence>
<evidence type="ECO:0000256" key="5">
    <source>
        <dbReference type="ARBA" id="ARBA00023136"/>
    </source>
</evidence>
<feature type="transmembrane region" description="Helical" evidence="6">
    <location>
        <begin position="34"/>
        <end position="51"/>
    </location>
</feature>
<dbReference type="RefSeq" id="WP_229836458.1">
    <property type="nucleotide sequence ID" value="NZ_BNCH01000001.1"/>
</dbReference>
<evidence type="ECO:0000256" key="1">
    <source>
        <dbReference type="ARBA" id="ARBA00004141"/>
    </source>
</evidence>
<feature type="transmembrane region" description="Helical" evidence="6">
    <location>
        <begin position="206"/>
        <end position="229"/>
    </location>
</feature>
<reference evidence="9" key="1">
    <citation type="journal article" date="2019" name="Int. J. Syst. Evol. Microbiol.">
        <title>The Global Catalogue of Microorganisms (GCM) 10K type strain sequencing project: providing services to taxonomists for standard genome sequencing and annotation.</title>
        <authorList>
            <consortium name="The Broad Institute Genomics Platform"/>
            <consortium name="The Broad Institute Genome Sequencing Center for Infectious Disease"/>
            <person name="Wu L."/>
            <person name="Ma J."/>
        </authorList>
    </citation>
    <scope>NUCLEOTIDE SEQUENCE [LARGE SCALE GENOMIC DNA]</scope>
    <source>
        <strain evidence="9">KCTC 42443</strain>
    </source>
</reference>
<feature type="transmembrane region" description="Helical" evidence="6">
    <location>
        <begin position="125"/>
        <end position="143"/>
    </location>
</feature>
<protein>
    <submittedName>
        <fullName evidence="8">Membrane protein</fullName>
    </submittedName>
</protein>
<gene>
    <name evidence="8" type="ORF">GCM10016455_07310</name>
</gene>
<comment type="caution">
    <text evidence="8">The sequence shown here is derived from an EMBL/GenBank/DDBJ whole genome shotgun (WGS) entry which is preliminary data.</text>
</comment>
<evidence type="ECO:0000313" key="8">
    <source>
        <dbReference type="EMBL" id="GHE89562.1"/>
    </source>
</evidence>
<keyword evidence="9" id="KW-1185">Reference proteome</keyword>
<dbReference type="PANTHER" id="PTHR22911">
    <property type="entry name" value="ACYL-MALONYL CONDENSING ENZYME-RELATED"/>
    <property type="match status" value="1"/>
</dbReference>
<dbReference type="Pfam" id="PF00892">
    <property type="entry name" value="EamA"/>
    <property type="match status" value="1"/>
</dbReference>
<feature type="transmembrane region" description="Helical" evidence="6">
    <location>
        <begin position="95"/>
        <end position="119"/>
    </location>
</feature>
<evidence type="ECO:0000259" key="7">
    <source>
        <dbReference type="Pfam" id="PF00892"/>
    </source>
</evidence>
<name>A0ABQ3ISK6_9RHOB</name>
<keyword evidence="5 6" id="KW-0472">Membrane</keyword>
<organism evidence="8 9">
    <name type="scientific">Aliiroseovarius zhejiangensis</name>
    <dbReference type="NCBI Taxonomy" id="1632025"/>
    <lineage>
        <taxon>Bacteria</taxon>
        <taxon>Pseudomonadati</taxon>
        <taxon>Pseudomonadota</taxon>
        <taxon>Alphaproteobacteria</taxon>
        <taxon>Rhodobacterales</taxon>
        <taxon>Paracoccaceae</taxon>
        <taxon>Aliiroseovarius</taxon>
    </lineage>
</organism>
<evidence type="ECO:0000313" key="9">
    <source>
        <dbReference type="Proteomes" id="UP000609802"/>
    </source>
</evidence>
<evidence type="ECO:0000256" key="6">
    <source>
        <dbReference type="SAM" id="Phobius"/>
    </source>
</evidence>